<proteinExistence type="predicted"/>
<comment type="caution">
    <text evidence="3">The sequence shown here is derived from an EMBL/GenBank/DDBJ whole genome shotgun (WGS) entry which is preliminary data.</text>
</comment>
<dbReference type="EMBL" id="CAJOBA010005243">
    <property type="protein sequence ID" value="CAF3737558.1"/>
    <property type="molecule type" value="Genomic_DNA"/>
</dbReference>
<dbReference type="GO" id="GO:0008083">
    <property type="term" value="F:growth factor activity"/>
    <property type="evidence" value="ECO:0007669"/>
    <property type="project" value="InterPro"/>
</dbReference>
<dbReference type="PANTHER" id="PTHR31179">
    <property type="entry name" value="RAB GTPASE-BINDING EFFECTOR PROTEIN"/>
    <property type="match status" value="1"/>
</dbReference>
<dbReference type="AlphaFoldDB" id="A0A813V0V0"/>
<keyword evidence="7" id="KW-1185">Reference proteome</keyword>
<evidence type="ECO:0000313" key="3">
    <source>
        <dbReference type="EMBL" id="CAF0831143.1"/>
    </source>
</evidence>
<accession>A0A813V0V0</accession>
<dbReference type="EMBL" id="CAJOBC010000716">
    <property type="protein sequence ID" value="CAF3618226.1"/>
    <property type="molecule type" value="Genomic_DNA"/>
</dbReference>
<keyword evidence="1" id="KW-0175">Coiled coil</keyword>
<dbReference type="Proteomes" id="UP000663829">
    <property type="component" value="Unassembled WGS sequence"/>
</dbReference>
<evidence type="ECO:0000256" key="1">
    <source>
        <dbReference type="SAM" id="Coils"/>
    </source>
</evidence>
<dbReference type="GO" id="GO:0005096">
    <property type="term" value="F:GTPase activator activity"/>
    <property type="evidence" value="ECO:0007669"/>
    <property type="project" value="InterPro"/>
</dbReference>
<evidence type="ECO:0000313" key="4">
    <source>
        <dbReference type="EMBL" id="CAF0965569.1"/>
    </source>
</evidence>
<reference evidence="3" key="1">
    <citation type="submission" date="2021-02" db="EMBL/GenBank/DDBJ databases">
        <authorList>
            <person name="Nowell W R."/>
        </authorList>
    </citation>
    <scope>NUCLEOTIDE SEQUENCE</scope>
</reference>
<dbReference type="Pfam" id="PF03528">
    <property type="entry name" value="Rabaptin"/>
    <property type="match status" value="1"/>
</dbReference>
<dbReference type="InterPro" id="IPR018514">
    <property type="entry name" value="Rabaptin_CC"/>
</dbReference>
<dbReference type="EMBL" id="CAJNOK010005237">
    <property type="protein sequence ID" value="CAF0965569.1"/>
    <property type="molecule type" value="Genomic_DNA"/>
</dbReference>
<dbReference type="GO" id="GO:0006897">
    <property type="term" value="P:endocytosis"/>
    <property type="evidence" value="ECO:0007669"/>
    <property type="project" value="InterPro"/>
</dbReference>
<dbReference type="Proteomes" id="UP000682733">
    <property type="component" value="Unassembled WGS sequence"/>
</dbReference>
<dbReference type="Proteomes" id="UP000681722">
    <property type="component" value="Unassembled WGS sequence"/>
</dbReference>
<dbReference type="Proteomes" id="UP000677228">
    <property type="component" value="Unassembled WGS sequence"/>
</dbReference>
<protein>
    <recommendedName>
        <fullName evidence="2">Rabaptin coiled-coil domain-containing protein</fullName>
    </recommendedName>
</protein>
<dbReference type="PANTHER" id="PTHR31179:SF7">
    <property type="entry name" value="FYVE-TYPE DOMAIN-CONTAINING PROTEIN"/>
    <property type="match status" value="1"/>
</dbReference>
<organism evidence="3 7">
    <name type="scientific">Didymodactylos carnosus</name>
    <dbReference type="NCBI Taxonomy" id="1234261"/>
    <lineage>
        <taxon>Eukaryota</taxon>
        <taxon>Metazoa</taxon>
        <taxon>Spiralia</taxon>
        <taxon>Gnathifera</taxon>
        <taxon>Rotifera</taxon>
        <taxon>Eurotatoria</taxon>
        <taxon>Bdelloidea</taxon>
        <taxon>Philodinida</taxon>
        <taxon>Philodinidae</taxon>
        <taxon>Didymodactylos</taxon>
    </lineage>
</organism>
<feature type="domain" description="Rabaptin coiled-coil" evidence="2">
    <location>
        <begin position="124"/>
        <end position="183"/>
    </location>
</feature>
<evidence type="ECO:0000313" key="5">
    <source>
        <dbReference type="EMBL" id="CAF3618226.1"/>
    </source>
</evidence>
<dbReference type="EMBL" id="CAJNOQ010000716">
    <property type="protein sequence ID" value="CAF0831143.1"/>
    <property type="molecule type" value="Genomic_DNA"/>
</dbReference>
<dbReference type="InterPro" id="IPR003914">
    <property type="entry name" value="Rabaptin"/>
</dbReference>
<feature type="coiled-coil region" evidence="1">
    <location>
        <begin position="73"/>
        <end position="100"/>
    </location>
</feature>
<dbReference type="OrthoDB" id="79940at2759"/>
<sequence>MANTIDLSQLPADVKDYIESLQSQLLAITSAAEFAESTKVAEIADIRQKHQQELASINTLMQETVRDGVNDARVKFETEYNSLRRKYEALQQETFDLKLKVVDDRDSVLADISRSLRNKLLRDTGDNQQATWVQENASLEEDMRKAQESTSMLKSVILPMEAEINQLKLQLKEAKEKINELESLPREVNISFTSNENEDQLLVCKLF</sequence>
<feature type="coiled-coil region" evidence="1">
    <location>
        <begin position="157"/>
        <end position="184"/>
    </location>
</feature>
<gene>
    <name evidence="3" type="ORF">GPM918_LOCUS5061</name>
    <name evidence="4" type="ORF">OVA965_LOCUS12833</name>
    <name evidence="5" type="ORF">SRO942_LOCUS5062</name>
    <name evidence="6" type="ORF">TMI583_LOCUS12838</name>
</gene>
<evidence type="ECO:0000313" key="7">
    <source>
        <dbReference type="Proteomes" id="UP000663829"/>
    </source>
</evidence>
<evidence type="ECO:0000259" key="2">
    <source>
        <dbReference type="Pfam" id="PF03528"/>
    </source>
</evidence>
<evidence type="ECO:0000313" key="6">
    <source>
        <dbReference type="EMBL" id="CAF3737558.1"/>
    </source>
</evidence>
<name>A0A813V0V0_9BILA</name>